<dbReference type="GeneTree" id="ENSGT00940000160259"/>
<dbReference type="OMA" id="SACFDKL"/>
<dbReference type="EMBL" id="AGCU01070528">
    <property type="status" value="NOT_ANNOTATED_CDS"/>
    <property type="molecule type" value="Genomic_DNA"/>
</dbReference>
<feature type="domain" description="LIM zinc-binding" evidence="12">
    <location>
        <begin position="244"/>
        <end position="301"/>
    </location>
</feature>
<dbReference type="FunFam" id="2.10.110.10:FF:000009">
    <property type="entry name" value="Paxillin isoform 1"/>
    <property type="match status" value="1"/>
</dbReference>
<reference evidence="14" key="2">
    <citation type="journal article" date="2013" name="Nat. Genet.">
        <title>The draft genomes of soft-shell turtle and green sea turtle yield insights into the development and evolution of the turtle-specific body plan.</title>
        <authorList>
            <person name="Wang Z."/>
            <person name="Pascual-Anaya J."/>
            <person name="Zadissa A."/>
            <person name="Li W."/>
            <person name="Niimura Y."/>
            <person name="Huang Z."/>
            <person name="Li C."/>
            <person name="White S."/>
            <person name="Xiong Z."/>
            <person name="Fang D."/>
            <person name="Wang B."/>
            <person name="Ming Y."/>
            <person name="Chen Y."/>
            <person name="Zheng Y."/>
            <person name="Kuraku S."/>
            <person name="Pignatelli M."/>
            <person name="Herrero J."/>
            <person name="Beal K."/>
            <person name="Nozawa M."/>
            <person name="Li Q."/>
            <person name="Wang J."/>
            <person name="Zhang H."/>
            <person name="Yu L."/>
            <person name="Shigenobu S."/>
            <person name="Wang J."/>
            <person name="Liu J."/>
            <person name="Flicek P."/>
            <person name="Searle S."/>
            <person name="Wang J."/>
            <person name="Kuratani S."/>
            <person name="Yin Y."/>
            <person name="Aken B."/>
            <person name="Zhang G."/>
            <person name="Irie N."/>
        </authorList>
    </citation>
    <scope>NUCLEOTIDE SEQUENCE [LARGE SCALE GENOMIC DNA]</scope>
    <source>
        <strain evidence="14">Daiwa-1</strain>
    </source>
</reference>
<dbReference type="FunFam" id="2.10.110.10:FF:000012">
    <property type="entry name" value="Paxillin isoform 1"/>
    <property type="match status" value="1"/>
</dbReference>
<dbReference type="HOGENOM" id="CLU_001357_1_1_1"/>
<comment type="subcellular location">
    <subcellularLocation>
        <location evidence="1">Cell junction</location>
        <location evidence="1">Focal adhesion</location>
    </subcellularLocation>
    <subcellularLocation>
        <location evidence="2">Cytoplasm</location>
    </subcellularLocation>
</comment>
<keyword evidence="3" id="KW-0963">Cytoplasm</keyword>
<dbReference type="GO" id="GO:0002102">
    <property type="term" value="C:podosome"/>
    <property type="evidence" value="ECO:0007669"/>
    <property type="project" value="Ensembl"/>
</dbReference>
<keyword evidence="9 10" id="KW-0440">LIM domain</keyword>
<dbReference type="GO" id="GO:0003712">
    <property type="term" value="F:transcription coregulator activity"/>
    <property type="evidence" value="ECO:0007669"/>
    <property type="project" value="Ensembl"/>
</dbReference>
<dbReference type="PROSITE" id="PS00478">
    <property type="entry name" value="LIM_DOMAIN_1"/>
    <property type="match status" value="3"/>
</dbReference>
<reference evidence="13" key="3">
    <citation type="submission" date="2025-08" db="UniProtKB">
        <authorList>
            <consortium name="Ensembl"/>
        </authorList>
    </citation>
    <scope>IDENTIFICATION</scope>
</reference>
<evidence type="ECO:0000256" key="1">
    <source>
        <dbReference type="ARBA" id="ARBA00004246"/>
    </source>
</evidence>
<evidence type="ECO:0000256" key="9">
    <source>
        <dbReference type="ARBA" id="ARBA00023038"/>
    </source>
</evidence>
<dbReference type="eggNOG" id="KOG1703">
    <property type="taxonomic scope" value="Eukaryota"/>
</dbReference>
<evidence type="ECO:0000313" key="14">
    <source>
        <dbReference type="Proteomes" id="UP000007267"/>
    </source>
</evidence>
<dbReference type="SMART" id="SM00132">
    <property type="entry name" value="LIM"/>
    <property type="match status" value="4"/>
</dbReference>
<evidence type="ECO:0000256" key="2">
    <source>
        <dbReference type="ARBA" id="ARBA00004496"/>
    </source>
</evidence>
<dbReference type="GO" id="GO:0005886">
    <property type="term" value="C:plasma membrane"/>
    <property type="evidence" value="ECO:0007669"/>
    <property type="project" value="Ensembl"/>
</dbReference>
<dbReference type="GO" id="GO:0007162">
    <property type="term" value="P:negative regulation of cell adhesion"/>
    <property type="evidence" value="ECO:0007669"/>
    <property type="project" value="Ensembl"/>
</dbReference>
<dbReference type="PROSITE" id="PS50023">
    <property type="entry name" value="LIM_DOMAIN_2"/>
    <property type="match status" value="3"/>
</dbReference>
<evidence type="ECO:0000256" key="11">
    <source>
        <dbReference type="SAM" id="MobiDB-lite"/>
    </source>
</evidence>
<proteinExistence type="predicted"/>
<dbReference type="FunFam" id="2.10.110.10:FF:000008">
    <property type="entry name" value="Paxillin isoform 1"/>
    <property type="match status" value="1"/>
</dbReference>
<evidence type="ECO:0000256" key="7">
    <source>
        <dbReference type="ARBA" id="ARBA00022833"/>
    </source>
</evidence>
<feature type="domain" description="LIM zinc-binding" evidence="12">
    <location>
        <begin position="184"/>
        <end position="243"/>
    </location>
</feature>
<dbReference type="CDD" id="cd09339">
    <property type="entry name" value="LIM4_Paxillin_like"/>
    <property type="match status" value="1"/>
</dbReference>
<evidence type="ECO:0000256" key="4">
    <source>
        <dbReference type="ARBA" id="ARBA00022553"/>
    </source>
</evidence>
<dbReference type="EMBL" id="AGCU01070526">
    <property type="status" value="NOT_ANNOTATED_CDS"/>
    <property type="molecule type" value="Genomic_DNA"/>
</dbReference>
<keyword evidence="14" id="KW-1185">Reference proteome</keyword>
<keyword evidence="8" id="KW-0965">Cell junction</keyword>
<feature type="region of interest" description="Disordered" evidence="11">
    <location>
        <begin position="36"/>
        <end position="60"/>
    </location>
</feature>
<evidence type="ECO:0000256" key="3">
    <source>
        <dbReference type="ARBA" id="ARBA00022490"/>
    </source>
</evidence>
<keyword evidence="4" id="KW-0597">Phosphoprotein</keyword>
<dbReference type="Gene3D" id="2.10.110.10">
    <property type="entry name" value="Cysteine Rich Protein"/>
    <property type="match status" value="5"/>
</dbReference>
<keyword evidence="6" id="KW-0677">Repeat</keyword>
<keyword evidence="7 10" id="KW-0862">Zinc</keyword>
<evidence type="ECO:0000256" key="8">
    <source>
        <dbReference type="ARBA" id="ARBA00022949"/>
    </source>
</evidence>
<feature type="domain" description="LIM zinc-binding" evidence="12">
    <location>
        <begin position="125"/>
        <end position="183"/>
    </location>
</feature>
<name>K7FAX9_PELSI</name>
<dbReference type="AlphaFoldDB" id="K7FAX9"/>
<dbReference type="GO" id="GO:0005925">
    <property type="term" value="C:focal adhesion"/>
    <property type="evidence" value="ECO:0007669"/>
    <property type="project" value="UniProtKB-SubCell"/>
</dbReference>
<dbReference type="InterPro" id="IPR001781">
    <property type="entry name" value="Znf_LIM"/>
</dbReference>
<dbReference type="STRING" id="13735.ENSPSIP00000005189"/>
<dbReference type="Ensembl" id="ENSPSIT00000005219.1">
    <property type="protein sequence ID" value="ENSPSIP00000005189.1"/>
    <property type="gene ID" value="ENSPSIG00000004839.1"/>
</dbReference>
<evidence type="ECO:0000256" key="6">
    <source>
        <dbReference type="ARBA" id="ARBA00022737"/>
    </source>
</evidence>
<sequence length="301" mass="33234">SPPPPTAAQQLDDLLTHLGQMQSKVSPGHLCPETTSSVSLFPKAPPTARTGERGQSGLAGAPAVPKGNCASCHKLIVGKMITALGKTWHPEHFTCAQCGQEMGTSPFFEQKVLTAMDKTWHPEHFFCAHCGKVFGDKVLTAMDKTWHPEHFFCAHCGKVFGDDGFHEKNGKPYCQKDFLAMFSPRCKACERPVMENYLSALQGVWHPECFVCGDCCSSFTTGSFFELDGHPYCELHYHQRRGSVCHGCGKPIAGRCISAMGHRFHPEHFICAFCLGQLHKGTFREQGDKAYCHACHSKLFV</sequence>
<protein>
    <submittedName>
        <fullName evidence="13">Leupaxin</fullName>
    </submittedName>
</protein>
<reference evidence="13" key="4">
    <citation type="submission" date="2025-09" db="UniProtKB">
        <authorList>
            <consortium name="Ensembl"/>
        </authorList>
    </citation>
    <scope>IDENTIFICATION</scope>
</reference>
<dbReference type="GO" id="GO:0005829">
    <property type="term" value="C:cytosol"/>
    <property type="evidence" value="ECO:0007669"/>
    <property type="project" value="Ensembl"/>
</dbReference>
<accession>K7FAX9</accession>
<dbReference type="PANTHER" id="PTHR24216:SF23">
    <property type="entry name" value="LEUPAXIN"/>
    <property type="match status" value="1"/>
</dbReference>
<reference evidence="14" key="1">
    <citation type="submission" date="2011-10" db="EMBL/GenBank/DDBJ databases">
        <authorList>
            <consortium name="Soft-shell Turtle Genome Consortium"/>
        </authorList>
    </citation>
    <scope>NUCLEOTIDE SEQUENCE [LARGE SCALE GENOMIC DNA]</scope>
    <source>
        <strain evidence="14">Daiwa-1</strain>
    </source>
</reference>
<organism evidence="13 14">
    <name type="scientific">Pelodiscus sinensis</name>
    <name type="common">Chinese softshell turtle</name>
    <name type="synonym">Trionyx sinensis</name>
    <dbReference type="NCBI Taxonomy" id="13735"/>
    <lineage>
        <taxon>Eukaryota</taxon>
        <taxon>Metazoa</taxon>
        <taxon>Chordata</taxon>
        <taxon>Craniata</taxon>
        <taxon>Vertebrata</taxon>
        <taxon>Euteleostomi</taxon>
        <taxon>Archelosauria</taxon>
        <taxon>Testudinata</taxon>
        <taxon>Testudines</taxon>
        <taxon>Cryptodira</taxon>
        <taxon>Trionychia</taxon>
        <taxon>Trionychidae</taxon>
        <taxon>Pelodiscus</taxon>
    </lineage>
</organism>
<dbReference type="SUPFAM" id="SSF57716">
    <property type="entry name" value="Glucocorticoid receptor-like (DNA-binding domain)"/>
    <property type="match status" value="5"/>
</dbReference>
<evidence type="ECO:0000256" key="10">
    <source>
        <dbReference type="PROSITE-ProRule" id="PRU00125"/>
    </source>
</evidence>
<evidence type="ECO:0000313" key="13">
    <source>
        <dbReference type="Ensembl" id="ENSPSIP00000005189.1"/>
    </source>
</evidence>
<dbReference type="EMBL" id="AGCU01070527">
    <property type="status" value="NOT_ANNOTATED_CDS"/>
    <property type="molecule type" value="Genomic_DNA"/>
</dbReference>
<dbReference type="FunFam" id="2.10.110.10:FF:000018">
    <property type="entry name" value="Paxillin isoform 1"/>
    <property type="match status" value="1"/>
</dbReference>
<dbReference type="GO" id="GO:0050859">
    <property type="term" value="P:negative regulation of B cell receptor signaling pathway"/>
    <property type="evidence" value="ECO:0007669"/>
    <property type="project" value="Ensembl"/>
</dbReference>
<dbReference type="PANTHER" id="PTHR24216">
    <property type="entry name" value="PAXILLIN-RELATED"/>
    <property type="match status" value="1"/>
</dbReference>
<dbReference type="GO" id="GO:0033628">
    <property type="term" value="P:regulation of cell adhesion mediated by integrin"/>
    <property type="evidence" value="ECO:0007669"/>
    <property type="project" value="Ensembl"/>
</dbReference>
<dbReference type="GO" id="GO:0016607">
    <property type="term" value="C:nuclear speck"/>
    <property type="evidence" value="ECO:0007669"/>
    <property type="project" value="Ensembl"/>
</dbReference>
<evidence type="ECO:0000259" key="12">
    <source>
        <dbReference type="PROSITE" id="PS50023"/>
    </source>
</evidence>
<dbReference type="Pfam" id="PF00412">
    <property type="entry name" value="LIM"/>
    <property type="match status" value="4"/>
</dbReference>
<dbReference type="Proteomes" id="UP000007267">
    <property type="component" value="Unassembled WGS sequence"/>
</dbReference>
<evidence type="ECO:0000256" key="5">
    <source>
        <dbReference type="ARBA" id="ARBA00022723"/>
    </source>
</evidence>
<dbReference type="GO" id="GO:0046872">
    <property type="term" value="F:metal ion binding"/>
    <property type="evidence" value="ECO:0007669"/>
    <property type="project" value="UniProtKB-KW"/>
</dbReference>
<keyword evidence="5 10" id="KW-0479">Metal-binding</keyword>
<gene>
    <name evidence="13" type="primary">LPXN</name>
</gene>